<keyword evidence="12" id="KW-0472">Membrane</keyword>
<dbReference type="InterPro" id="IPR036396">
    <property type="entry name" value="Cyt_P450_sf"/>
</dbReference>
<dbReference type="PRINTS" id="PR00463">
    <property type="entry name" value="EP450I"/>
</dbReference>
<evidence type="ECO:0000256" key="13">
    <source>
        <dbReference type="PIRSR" id="PIRSR602401-1"/>
    </source>
</evidence>
<keyword evidence="8" id="KW-0492">Microsome</keyword>
<evidence type="ECO:0000313" key="15">
    <source>
        <dbReference type="EMBL" id="KFM65734.1"/>
    </source>
</evidence>
<evidence type="ECO:0000256" key="3">
    <source>
        <dbReference type="ARBA" id="ARBA00004406"/>
    </source>
</evidence>
<feature type="binding site" description="axial binding residue" evidence="13">
    <location>
        <position position="161"/>
    </location>
    <ligand>
        <name>heme</name>
        <dbReference type="ChEBI" id="CHEBI:30413"/>
    </ligand>
    <ligandPart>
        <name>Fe</name>
        <dbReference type="ChEBI" id="CHEBI:18248"/>
    </ligandPart>
</feature>
<evidence type="ECO:0000256" key="14">
    <source>
        <dbReference type="RuleBase" id="RU000461"/>
    </source>
</evidence>
<keyword evidence="6 13" id="KW-0479">Metal-binding</keyword>
<feature type="non-terminal residue" evidence="15">
    <location>
        <position position="199"/>
    </location>
</feature>
<dbReference type="PRINTS" id="PR00385">
    <property type="entry name" value="P450"/>
</dbReference>
<name>A0A087TKU5_STEMI</name>
<comment type="cofactor">
    <cofactor evidence="1 13">
        <name>heme</name>
        <dbReference type="ChEBI" id="CHEBI:30413"/>
    </cofactor>
</comment>
<dbReference type="InterPro" id="IPR002401">
    <property type="entry name" value="Cyt_P450_E_grp-I"/>
</dbReference>
<dbReference type="InterPro" id="IPR017972">
    <property type="entry name" value="Cyt_P450_CS"/>
</dbReference>
<keyword evidence="9 14" id="KW-0560">Oxidoreductase</keyword>
<keyword evidence="10 13" id="KW-0408">Iron</keyword>
<reference evidence="15 16" key="1">
    <citation type="submission" date="2013-11" db="EMBL/GenBank/DDBJ databases">
        <title>Genome sequencing of Stegodyphus mimosarum.</title>
        <authorList>
            <person name="Bechsgaard J."/>
        </authorList>
    </citation>
    <scope>NUCLEOTIDE SEQUENCE [LARGE SCALE GENOMIC DNA]</scope>
</reference>
<dbReference type="GO" id="GO:0016705">
    <property type="term" value="F:oxidoreductase activity, acting on paired donors, with incorporation or reduction of molecular oxygen"/>
    <property type="evidence" value="ECO:0007669"/>
    <property type="project" value="InterPro"/>
</dbReference>
<comment type="subcellular location">
    <subcellularLocation>
        <location evidence="3">Endoplasmic reticulum membrane</location>
        <topology evidence="3">Peripheral membrane protein</topology>
    </subcellularLocation>
    <subcellularLocation>
        <location evidence="2">Microsome membrane</location>
        <topology evidence="2">Peripheral membrane protein</topology>
    </subcellularLocation>
</comment>
<evidence type="ECO:0000256" key="2">
    <source>
        <dbReference type="ARBA" id="ARBA00004174"/>
    </source>
</evidence>
<keyword evidence="5 13" id="KW-0349">Heme</keyword>
<sequence length="199" mass="22945">MKYTKLSQDEVIAQCVLFFFVGYETTASTLTFMAYSLASNPECQEKLIQEVDDAFEKHGKMDHDITREMKYLDCVVSETLRMYPILVVTERTAAADYKLGKTGITIEKDKRVAIPIYAMHYDAEFFPEPEKFDPERWVKGSEKPSHPQYAYLPFGAGPRNCLGMRFALMEIKLCMANILRHYRLKKAETLKEPLSYIPG</sequence>
<gene>
    <name evidence="15" type="ORF">X975_16349</name>
</gene>
<dbReference type="EMBL" id="KK115682">
    <property type="protein sequence ID" value="KFM65734.1"/>
    <property type="molecule type" value="Genomic_DNA"/>
</dbReference>
<evidence type="ECO:0000256" key="4">
    <source>
        <dbReference type="ARBA" id="ARBA00010617"/>
    </source>
</evidence>
<evidence type="ECO:0000256" key="9">
    <source>
        <dbReference type="ARBA" id="ARBA00023002"/>
    </source>
</evidence>
<dbReference type="Pfam" id="PF00067">
    <property type="entry name" value="p450"/>
    <property type="match status" value="1"/>
</dbReference>
<dbReference type="SUPFAM" id="SSF48264">
    <property type="entry name" value="Cytochrome P450"/>
    <property type="match status" value="1"/>
</dbReference>
<dbReference type="STRING" id="407821.A0A087TKU5"/>
<dbReference type="GO" id="GO:0005789">
    <property type="term" value="C:endoplasmic reticulum membrane"/>
    <property type="evidence" value="ECO:0007669"/>
    <property type="project" value="UniProtKB-SubCell"/>
</dbReference>
<evidence type="ECO:0000256" key="5">
    <source>
        <dbReference type="ARBA" id="ARBA00022617"/>
    </source>
</evidence>
<dbReference type="PANTHER" id="PTHR24292">
    <property type="entry name" value="CYTOCHROME P450"/>
    <property type="match status" value="1"/>
</dbReference>
<dbReference type="InterPro" id="IPR001128">
    <property type="entry name" value="Cyt_P450"/>
</dbReference>
<keyword evidence="11 14" id="KW-0503">Monooxygenase</keyword>
<evidence type="ECO:0000256" key="10">
    <source>
        <dbReference type="ARBA" id="ARBA00023004"/>
    </source>
</evidence>
<dbReference type="InterPro" id="IPR050476">
    <property type="entry name" value="Insect_CytP450_Detox"/>
</dbReference>
<dbReference type="Gene3D" id="1.10.630.10">
    <property type="entry name" value="Cytochrome P450"/>
    <property type="match status" value="1"/>
</dbReference>
<comment type="similarity">
    <text evidence="4 14">Belongs to the cytochrome P450 family.</text>
</comment>
<evidence type="ECO:0000256" key="1">
    <source>
        <dbReference type="ARBA" id="ARBA00001971"/>
    </source>
</evidence>
<accession>A0A087TKU5</accession>
<organism evidence="15 16">
    <name type="scientific">Stegodyphus mimosarum</name>
    <name type="common">African social velvet spider</name>
    <dbReference type="NCBI Taxonomy" id="407821"/>
    <lineage>
        <taxon>Eukaryota</taxon>
        <taxon>Metazoa</taxon>
        <taxon>Ecdysozoa</taxon>
        <taxon>Arthropoda</taxon>
        <taxon>Chelicerata</taxon>
        <taxon>Arachnida</taxon>
        <taxon>Araneae</taxon>
        <taxon>Araneomorphae</taxon>
        <taxon>Entelegynae</taxon>
        <taxon>Eresoidea</taxon>
        <taxon>Eresidae</taxon>
        <taxon>Stegodyphus</taxon>
    </lineage>
</organism>
<dbReference type="GO" id="GO:0020037">
    <property type="term" value="F:heme binding"/>
    <property type="evidence" value="ECO:0007669"/>
    <property type="project" value="InterPro"/>
</dbReference>
<keyword evidence="7" id="KW-0256">Endoplasmic reticulum</keyword>
<dbReference type="OMA" id="DRTIAME"/>
<keyword evidence="16" id="KW-1185">Reference proteome</keyword>
<dbReference type="GO" id="GO:0005506">
    <property type="term" value="F:iron ion binding"/>
    <property type="evidence" value="ECO:0007669"/>
    <property type="project" value="InterPro"/>
</dbReference>
<dbReference type="AlphaFoldDB" id="A0A087TKU5"/>
<proteinExistence type="inferred from homology"/>
<dbReference type="GO" id="GO:0004497">
    <property type="term" value="F:monooxygenase activity"/>
    <property type="evidence" value="ECO:0007669"/>
    <property type="project" value="UniProtKB-KW"/>
</dbReference>
<evidence type="ECO:0000256" key="7">
    <source>
        <dbReference type="ARBA" id="ARBA00022824"/>
    </source>
</evidence>
<dbReference type="Proteomes" id="UP000054359">
    <property type="component" value="Unassembled WGS sequence"/>
</dbReference>
<dbReference type="OrthoDB" id="7779621at2759"/>
<evidence type="ECO:0000256" key="6">
    <source>
        <dbReference type="ARBA" id="ARBA00022723"/>
    </source>
</evidence>
<evidence type="ECO:0000256" key="11">
    <source>
        <dbReference type="ARBA" id="ARBA00023033"/>
    </source>
</evidence>
<evidence type="ECO:0000256" key="12">
    <source>
        <dbReference type="ARBA" id="ARBA00023136"/>
    </source>
</evidence>
<protein>
    <submittedName>
        <fullName evidence="15">Cytochrome P450 3A24</fullName>
    </submittedName>
</protein>
<evidence type="ECO:0000256" key="8">
    <source>
        <dbReference type="ARBA" id="ARBA00022848"/>
    </source>
</evidence>
<evidence type="ECO:0000313" key="16">
    <source>
        <dbReference type="Proteomes" id="UP000054359"/>
    </source>
</evidence>
<dbReference type="PANTHER" id="PTHR24292:SF54">
    <property type="entry name" value="CYP9F3-RELATED"/>
    <property type="match status" value="1"/>
</dbReference>
<dbReference type="PROSITE" id="PS00086">
    <property type="entry name" value="CYTOCHROME_P450"/>
    <property type="match status" value="1"/>
</dbReference>